<reference evidence="3 4" key="1">
    <citation type="submission" date="2019-12" db="EMBL/GenBank/DDBJ databases">
        <title>Sporaefaciens musculi gen. nov., sp. nov., a novel bacterium isolated from the caecum of an obese mouse.</title>
        <authorList>
            <person name="Rasmussen T.S."/>
            <person name="Streidl T."/>
            <person name="Hitch T.C.A."/>
            <person name="Wortmann E."/>
            <person name="Deptula P."/>
            <person name="Hansen M."/>
            <person name="Nielsen D.S."/>
            <person name="Clavel T."/>
            <person name="Vogensen F.K."/>
        </authorList>
    </citation>
    <scope>NUCLEOTIDE SEQUENCE [LARGE SCALE GENOMIC DNA]</scope>
    <source>
        <strain evidence="3 4">WCA-9-b2</strain>
    </source>
</reference>
<evidence type="ECO:0000256" key="2">
    <source>
        <dbReference type="SAM" id="Phobius"/>
    </source>
</evidence>
<keyword evidence="2" id="KW-0812">Transmembrane</keyword>
<protein>
    <recommendedName>
        <fullName evidence="5">Type VII secretion protein EssB</fullName>
    </recommendedName>
</protein>
<dbReference type="InterPro" id="IPR018778">
    <property type="entry name" value="T7SS_EssB"/>
</dbReference>
<evidence type="ECO:0008006" key="5">
    <source>
        <dbReference type="Google" id="ProtNLM"/>
    </source>
</evidence>
<keyword evidence="2" id="KW-0472">Membrane</keyword>
<evidence type="ECO:0000256" key="1">
    <source>
        <dbReference type="SAM" id="Coils"/>
    </source>
</evidence>
<accession>A0A7X3MJD6</accession>
<feature type="transmembrane region" description="Helical" evidence="2">
    <location>
        <begin position="193"/>
        <end position="219"/>
    </location>
</feature>
<keyword evidence="2" id="KW-1133">Transmembrane helix</keyword>
<dbReference type="InterPro" id="IPR042565">
    <property type="entry name" value="T7SS_EssB_C"/>
</dbReference>
<sequence length="363" mass="43219">MKLRLQKNEISAKTIYDFKRLEEENYLFLPCKVEEEKETVCMSFDLRRMQGFEKLKEEDRLNQLGALLQAADLEEVYEDYEFSLEPENLYYDVLGRVRVRNRDIIGDESKNRRKNFLRQYQALIGYLLEGAHSYEDYLYSGMELLKMQDKHAVFFEAETVQETKKILLEEYNRLLENEKKYMKKVEIRKYKRLVRYSAASFVLLFCLSLAAFYSFAWYMPRQQKLRAAEDAYLQRDYIAMIDALRGFEIDDLDRAGKYMLATAYIQGQAVDTFSVRDKENILSKVTYHSNENVLDYWLYLGRLEIREAQEIAMKMSDDQLLLYAYMQELRQLEGDEELSGEEKNNRKQELIKEIEELAGKLGI</sequence>
<evidence type="ECO:0000313" key="4">
    <source>
        <dbReference type="Proteomes" id="UP000460412"/>
    </source>
</evidence>
<gene>
    <name evidence="3" type="ORF">GN277_19060</name>
</gene>
<organism evidence="3 4">
    <name type="scientific">Sporofaciens musculi</name>
    <dbReference type="NCBI Taxonomy" id="2681861"/>
    <lineage>
        <taxon>Bacteria</taxon>
        <taxon>Bacillati</taxon>
        <taxon>Bacillota</taxon>
        <taxon>Clostridia</taxon>
        <taxon>Lachnospirales</taxon>
        <taxon>Lachnospiraceae</taxon>
        <taxon>Sporofaciens</taxon>
    </lineage>
</organism>
<keyword evidence="1" id="KW-0175">Coiled coil</keyword>
<dbReference type="Gene3D" id="1.10.510.10">
    <property type="entry name" value="Transferase(Phosphotransferase) domain 1"/>
    <property type="match status" value="1"/>
</dbReference>
<name>A0A7X3MJD6_9FIRM</name>
<dbReference type="RefSeq" id="WP_159752699.1">
    <property type="nucleotide sequence ID" value="NZ_CASSPE010000014.1"/>
</dbReference>
<dbReference type="Gene3D" id="1.25.40.680">
    <property type="entry name" value="Type VII secretion system EssB, C-terminal-like domain"/>
    <property type="match status" value="1"/>
</dbReference>
<dbReference type="AlphaFoldDB" id="A0A7X3MJD6"/>
<dbReference type="EMBL" id="WUQX01000001">
    <property type="protein sequence ID" value="MXP77399.1"/>
    <property type="molecule type" value="Genomic_DNA"/>
</dbReference>
<comment type="caution">
    <text evidence="3">The sequence shown here is derived from an EMBL/GenBank/DDBJ whole genome shotgun (WGS) entry which is preliminary data.</text>
</comment>
<feature type="coiled-coil region" evidence="1">
    <location>
        <begin position="157"/>
        <end position="188"/>
    </location>
</feature>
<keyword evidence="4" id="KW-1185">Reference proteome</keyword>
<dbReference type="Pfam" id="PF10140">
    <property type="entry name" value="YukC"/>
    <property type="match status" value="1"/>
</dbReference>
<proteinExistence type="predicted"/>
<evidence type="ECO:0000313" key="3">
    <source>
        <dbReference type="EMBL" id="MXP77399.1"/>
    </source>
</evidence>
<dbReference type="Proteomes" id="UP000460412">
    <property type="component" value="Unassembled WGS sequence"/>
</dbReference>